<gene>
    <name evidence="8" type="ORF">JTE90_009962</name>
</gene>
<dbReference type="GO" id="GO:0061513">
    <property type="term" value="F:glucose 6-phosphate:phosphate antiporter activity"/>
    <property type="evidence" value="ECO:0007669"/>
    <property type="project" value="TreeGrafter"/>
</dbReference>
<dbReference type="InterPro" id="IPR036259">
    <property type="entry name" value="MFS_trans_sf"/>
</dbReference>
<feature type="transmembrane region" description="Helical" evidence="6">
    <location>
        <begin position="83"/>
        <end position="115"/>
    </location>
</feature>
<evidence type="ECO:0000256" key="1">
    <source>
        <dbReference type="ARBA" id="ARBA00004127"/>
    </source>
</evidence>
<dbReference type="PANTHER" id="PTHR43826:SF3">
    <property type="entry name" value="GLUCOSE-6-PHOSPHATE EXCHANGER SLC37A4"/>
    <property type="match status" value="1"/>
</dbReference>
<keyword evidence="5 6" id="KW-0472">Membrane</keyword>
<feature type="transmembrane region" description="Helical" evidence="6">
    <location>
        <begin position="339"/>
        <end position="363"/>
    </location>
</feature>
<keyword evidence="4 6" id="KW-1133">Transmembrane helix</keyword>
<dbReference type="InterPro" id="IPR051337">
    <property type="entry name" value="OPA_Antiporter"/>
</dbReference>
<evidence type="ECO:0000259" key="7">
    <source>
        <dbReference type="PROSITE" id="PS50850"/>
    </source>
</evidence>
<keyword evidence="9" id="KW-1185">Reference proteome</keyword>
<evidence type="ECO:0000256" key="5">
    <source>
        <dbReference type="ARBA" id="ARBA00023136"/>
    </source>
</evidence>
<evidence type="ECO:0000256" key="2">
    <source>
        <dbReference type="ARBA" id="ARBA00009598"/>
    </source>
</evidence>
<comment type="caution">
    <text evidence="8">The sequence shown here is derived from an EMBL/GenBank/DDBJ whole genome shotgun (WGS) entry which is preliminary data.</text>
</comment>
<dbReference type="Pfam" id="PF07690">
    <property type="entry name" value="MFS_1"/>
    <property type="match status" value="1"/>
</dbReference>
<evidence type="ECO:0000313" key="9">
    <source>
        <dbReference type="Proteomes" id="UP000827092"/>
    </source>
</evidence>
<dbReference type="GO" id="GO:0035435">
    <property type="term" value="P:phosphate ion transmembrane transport"/>
    <property type="evidence" value="ECO:0007669"/>
    <property type="project" value="TreeGrafter"/>
</dbReference>
<comment type="similarity">
    <text evidence="2">Belongs to the major facilitator superfamily. Organophosphate:Pi antiporter (OPA) (TC 2.A.1.4) family.</text>
</comment>
<feature type="transmembrane region" description="Helical" evidence="6">
    <location>
        <begin position="174"/>
        <end position="197"/>
    </location>
</feature>
<accession>A0AAV6V6K4</accession>
<name>A0AAV6V6K4_9ARAC</name>
<reference evidence="8 9" key="1">
    <citation type="journal article" date="2022" name="Nat. Ecol. Evol.">
        <title>A masculinizing supergene underlies an exaggerated male reproductive morph in a spider.</title>
        <authorList>
            <person name="Hendrickx F."/>
            <person name="De Corte Z."/>
            <person name="Sonet G."/>
            <person name="Van Belleghem S.M."/>
            <person name="Kostlbacher S."/>
            <person name="Vangestel C."/>
        </authorList>
    </citation>
    <scope>NUCLEOTIDE SEQUENCE [LARGE SCALE GENOMIC DNA]</scope>
    <source>
        <strain evidence="8">W744_W776</strain>
    </source>
</reference>
<dbReference type="EMBL" id="JAFNEN010000143">
    <property type="protein sequence ID" value="KAG8192199.1"/>
    <property type="molecule type" value="Genomic_DNA"/>
</dbReference>
<organism evidence="8 9">
    <name type="scientific">Oedothorax gibbosus</name>
    <dbReference type="NCBI Taxonomy" id="931172"/>
    <lineage>
        <taxon>Eukaryota</taxon>
        <taxon>Metazoa</taxon>
        <taxon>Ecdysozoa</taxon>
        <taxon>Arthropoda</taxon>
        <taxon>Chelicerata</taxon>
        <taxon>Arachnida</taxon>
        <taxon>Araneae</taxon>
        <taxon>Araneomorphae</taxon>
        <taxon>Entelegynae</taxon>
        <taxon>Araneoidea</taxon>
        <taxon>Linyphiidae</taxon>
        <taxon>Erigoninae</taxon>
        <taxon>Oedothorax</taxon>
    </lineage>
</organism>
<dbReference type="PANTHER" id="PTHR43826">
    <property type="entry name" value="GLUCOSE-6-PHOSPHATE EXCHANGER SLC37A4"/>
    <property type="match status" value="1"/>
</dbReference>
<dbReference type="PROSITE" id="PS50850">
    <property type="entry name" value="MFS"/>
    <property type="match status" value="1"/>
</dbReference>
<evidence type="ECO:0000256" key="6">
    <source>
        <dbReference type="SAM" id="Phobius"/>
    </source>
</evidence>
<protein>
    <recommendedName>
        <fullName evidence="7">Major facilitator superfamily (MFS) profile domain-containing protein</fullName>
    </recommendedName>
</protein>
<dbReference type="PIRSF" id="PIRSF002808">
    <property type="entry name" value="Hexose_phosphate_transp"/>
    <property type="match status" value="1"/>
</dbReference>
<dbReference type="InterPro" id="IPR000849">
    <property type="entry name" value="Sugar_P_transporter"/>
</dbReference>
<feature type="transmembrane region" description="Helical" evidence="6">
    <location>
        <begin position="375"/>
        <end position="398"/>
    </location>
</feature>
<sequence length="437" mass="47092">MQQKWHRPREKSRMRDLVKQPLHSLKHTDKSGKKIVSLVSPKLIEDGLDQSQVGMIMSCQSGAFAISKFIAGVLSDRTNPRHVFIVGLLVGGIATVLFSTVPVSSILILCGLWFLNGVAQGCGWPSCAKIIRQRASPTQFGTLWSILSSSINVAGSLAPFISSYIVLHYGWRASVFTSGIISVLFALLGAFALQLSIGNEETCESSNTKKCKASATNNSSEGSFLDLLFDPFLIMLSASFLVVLGARTALATWGQLYLIEERGRSHYEGSAFASSIESGGLLGRITVGYVTDRLIQRYTSKGSSPLNIRLSVAVAFMLGSVPLLHALRVTVTEDSSNVWITFLGFMIGALLYGPISIIGIVSVESAPAHLSGSSNAIASLAGNIGAIISGFPCCYLAEKYSWSTVFFLIEVAIGVVSIVMFFLKNLRPKLLKHKKAD</sequence>
<dbReference type="Gene3D" id="1.20.1250.20">
    <property type="entry name" value="MFS general substrate transporter like domains"/>
    <property type="match status" value="2"/>
</dbReference>
<dbReference type="InterPro" id="IPR011701">
    <property type="entry name" value="MFS"/>
</dbReference>
<proteinExistence type="inferred from homology"/>
<comment type="subcellular location">
    <subcellularLocation>
        <location evidence="1">Endomembrane system</location>
        <topology evidence="1">Multi-pass membrane protein</topology>
    </subcellularLocation>
</comment>
<dbReference type="Proteomes" id="UP000827092">
    <property type="component" value="Unassembled WGS sequence"/>
</dbReference>
<keyword evidence="3 6" id="KW-0812">Transmembrane</keyword>
<feature type="domain" description="Major facilitator superfamily (MFS) profile" evidence="7">
    <location>
        <begin position="1"/>
        <end position="429"/>
    </location>
</feature>
<evidence type="ECO:0000256" key="4">
    <source>
        <dbReference type="ARBA" id="ARBA00022989"/>
    </source>
</evidence>
<dbReference type="AlphaFoldDB" id="A0AAV6V6K4"/>
<evidence type="ECO:0000256" key="3">
    <source>
        <dbReference type="ARBA" id="ARBA00022692"/>
    </source>
</evidence>
<dbReference type="GO" id="GO:0005789">
    <property type="term" value="C:endoplasmic reticulum membrane"/>
    <property type="evidence" value="ECO:0007669"/>
    <property type="project" value="TreeGrafter"/>
</dbReference>
<feature type="transmembrane region" description="Helical" evidence="6">
    <location>
        <begin position="404"/>
        <end position="423"/>
    </location>
</feature>
<dbReference type="InterPro" id="IPR020846">
    <property type="entry name" value="MFS_dom"/>
</dbReference>
<evidence type="ECO:0000313" key="8">
    <source>
        <dbReference type="EMBL" id="KAG8192199.1"/>
    </source>
</evidence>
<dbReference type="SUPFAM" id="SSF103473">
    <property type="entry name" value="MFS general substrate transporter"/>
    <property type="match status" value="1"/>
</dbReference>
<feature type="transmembrane region" description="Helical" evidence="6">
    <location>
        <begin position="143"/>
        <end position="167"/>
    </location>
</feature>
<feature type="transmembrane region" description="Helical" evidence="6">
    <location>
        <begin position="232"/>
        <end position="258"/>
    </location>
</feature>